<dbReference type="STRING" id="408657.SAMN04487995_5098"/>
<evidence type="ECO:0000313" key="3">
    <source>
        <dbReference type="Proteomes" id="UP000199532"/>
    </source>
</evidence>
<feature type="domain" description="Glyoxalase/fosfomycin resistance/dioxygenase" evidence="1">
    <location>
        <begin position="18"/>
        <end position="119"/>
    </location>
</feature>
<dbReference type="InterPro" id="IPR029068">
    <property type="entry name" value="Glyas_Bleomycin-R_OHBP_Dase"/>
</dbReference>
<dbReference type="Proteomes" id="UP000199532">
    <property type="component" value="Unassembled WGS sequence"/>
</dbReference>
<organism evidence="2 3">
    <name type="scientific">Dyadobacter koreensis</name>
    <dbReference type="NCBI Taxonomy" id="408657"/>
    <lineage>
        <taxon>Bacteria</taxon>
        <taxon>Pseudomonadati</taxon>
        <taxon>Bacteroidota</taxon>
        <taxon>Cytophagia</taxon>
        <taxon>Cytophagales</taxon>
        <taxon>Spirosomataceae</taxon>
        <taxon>Dyadobacter</taxon>
    </lineage>
</organism>
<dbReference type="PANTHER" id="PTHR34109">
    <property type="entry name" value="BNAUNNG04460D PROTEIN-RELATED"/>
    <property type="match status" value="1"/>
</dbReference>
<proteinExistence type="predicted"/>
<dbReference type="RefSeq" id="WP_090339788.1">
    <property type="nucleotide sequence ID" value="NZ_FNXY01000008.1"/>
</dbReference>
<reference evidence="2 3" key="1">
    <citation type="submission" date="2016-10" db="EMBL/GenBank/DDBJ databases">
        <authorList>
            <person name="de Groot N.N."/>
        </authorList>
    </citation>
    <scope>NUCLEOTIDE SEQUENCE [LARGE SCALE GENOMIC DNA]</scope>
    <source>
        <strain evidence="2 3">DSM 19938</strain>
    </source>
</reference>
<evidence type="ECO:0000259" key="1">
    <source>
        <dbReference type="Pfam" id="PF00903"/>
    </source>
</evidence>
<dbReference type="SUPFAM" id="SSF54593">
    <property type="entry name" value="Glyoxalase/Bleomycin resistance protein/Dihydroxybiphenyl dioxygenase"/>
    <property type="match status" value="1"/>
</dbReference>
<dbReference type="OrthoDB" id="9795306at2"/>
<name>A0A1H6ZC81_9BACT</name>
<dbReference type="AlphaFoldDB" id="A0A1H6ZC81"/>
<dbReference type="Gene3D" id="3.30.720.110">
    <property type="match status" value="1"/>
</dbReference>
<gene>
    <name evidence="2" type="ORF">SAMN04487995_5098</name>
</gene>
<dbReference type="PANTHER" id="PTHR34109:SF1">
    <property type="entry name" value="VOC DOMAIN-CONTAINING PROTEIN"/>
    <property type="match status" value="1"/>
</dbReference>
<dbReference type="InterPro" id="IPR004360">
    <property type="entry name" value="Glyas_Fos-R_dOase_dom"/>
</dbReference>
<protein>
    <submittedName>
        <fullName evidence="2">Uncharacterized conserved protein PhnB, glyoxalase superfamily</fullName>
    </submittedName>
</protein>
<sequence>MKTPDYYLPIMPYLIIDGANDFLDFLKAVFDAKEEMLVHNEDGSIMHGEISIGKAIVMIAQSQQAYKPLPSGMFMEIKDVDKIYSKAIEKGAVSLQEPENREYGYSAGFQDPFGNQWWITNMD</sequence>
<evidence type="ECO:0000313" key="2">
    <source>
        <dbReference type="EMBL" id="SEJ50948.1"/>
    </source>
</evidence>
<dbReference type="CDD" id="cd07246">
    <property type="entry name" value="VOC_like"/>
    <property type="match status" value="1"/>
</dbReference>
<dbReference type="EMBL" id="FNXY01000008">
    <property type="protein sequence ID" value="SEJ50948.1"/>
    <property type="molecule type" value="Genomic_DNA"/>
</dbReference>
<dbReference type="Pfam" id="PF00903">
    <property type="entry name" value="Glyoxalase"/>
    <property type="match status" value="1"/>
</dbReference>
<dbReference type="Gene3D" id="3.30.720.120">
    <property type="match status" value="1"/>
</dbReference>
<keyword evidence="3" id="KW-1185">Reference proteome</keyword>
<accession>A0A1H6ZC81</accession>